<dbReference type="InterPro" id="IPR011486">
    <property type="entry name" value="BBP2"/>
</dbReference>
<dbReference type="EMBL" id="MCRM02000006">
    <property type="protein sequence ID" value="PNV75499.1"/>
    <property type="molecule type" value="Genomic_DNA"/>
</dbReference>
<evidence type="ECO:0008006" key="4">
    <source>
        <dbReference type="Google" id="ProtNLM"/>
    </source>
</evidence>
<dbReference type="Proteomes" id="UP000094669">
    <property type="component" value="Unassembled WGS sequence"/>
</dbReference>
<gene>
    <name evidence="2" type="ORF">BES34_007600</name>
</gene>
<keyword evidence="3" id="KW-1185">Reference proteome</keyword>
<comment type="caution">
    <text evidence="2">The sequence shown here is derived from an EMBL/GenBank/DDBJ whole genome shotgun (WGS) entry which is preliminary data.</text>
</comment>
<reference evidence="2" key="1">
    <citation type="submission" date="2018-01" db="EMBL/GenBank/DDBJ databases">
        <title>Genomic characterization of Leptospira inadai serogroup Lyme isolated from captured rat in Brazil and comparative analysis with human reference strain.</title>
        <authorList>
            <person name="Moreno L.Z."/>
            <person name="Loureiro A.P."/>
            <person name="Miraglia F."/>
            <person name="Kremer F.S."/>
            <person name="Eslabao M.R."/>
            <person name="Dellagostin O.A."/>
            <person name="Lilenbaum W."/>
            <person name="Moreno A.M."/>
        </authorList>
    </citation>
    <scope>NUCLEOTIDE SEQUENCE [LARGE SCALE GENOMIC DNA]</scope>
    <source>
        <strain evidence="2">M34/99</strain>
    </source>
</reference>
<evidence type="ECO:0000313" key="3">
    <source>
        <dbReference type="Proteomes" id="UP000094669"/>
    </source>
</evidence>
<name>A0ABX4YK21_9LEPT</name>
<protein>
    <recommendedName>
        <fullName evidence="4">Outer membrane protein</fullName>
    </recommendedName>
</protein>
<proteinExistence type="predicted"/>
<accession>A0ABX4YK21</accession>
<evidence type="ECO:0000313" key="2">
    <source>
        <dbReference type="EMBL" id="PNV75499.1"/>
    </source>
</evidence>
<organism evidence="2 3">
    <name type="scientific">Leptospira inadai serovar Lyme</name>
    <dbReference type="NCBI Taxonomy" id="293084"/>
    <lineage>
        <taxon>Bacteria</taxon>
        <taxon>Pseudomonadati</taxon>
        <taxon>Spirochaetota</taxon>
        <taxon>Spirochaetia</taxon>
        <taxon>Leptospirales</taxon>
        <taxon>Leptospiraceae</taxon>
        <taxon>Leptospira</taxon>
    </lineage>
</organism>
<feature type="region of interest" description="Disordered" evidence="1">
    <location>
        <begin position="29"/>
        <end position="51"/>
    </location>
</feature>
<dbReference type="Pfam" id="PF07642">
    <property type="entry name" value="BBP2"/>
    <property type="match status" value="1"/>
</dbReference>
<evidence type="ECO:0000256" key="1">
    <source>
        <dbReference type="SAM" id="MobiDB-lite"/>
    </source>
</evidence>
<dbReference type="RefSeq" id="WP_010413252.1">
    <property type="nucleotide sequence ID" value="NZ_MCRM02000006.1"/>
</dbReference>
<sequence length="550" mass="61911">MKFVKKIFFLLLIQSIAIFPVVGQEEIKTEEAAEKPPEKKTEVNESVRQKSDAIKSEAGKLLDSLDIHGFVDVYYQDNNNQSSGTQTDTSRGFETYNLQFTINLIKLEIQKLADKKDPWGFRLDLMNGTNTIYQEVPRSQTNSINNMNAFQQAYVSFYLDYHKGFTVDVGKMATHMGYERIESKNNPNYTIGAIFFNTTSFLHTGARIKGKITDDWDVAFYLYNSGLGSGYQNASFLTSTNPASNPTNTNIVIDGFRQQKAYGTQIKGNIINDRLIFTYNTLFSSDNPFARQNPSQVYLGQTINSQSGVQNSAPVQSRGKFFQDMWNTNEVILSLGLTENWTVDLDWVHGEKGGSVSTNNSLLQQEYNPNGVINASTLLTGQTTPVHIKSIYNAYGIWSKHKINEKLEINGRFEYIDDKSNNGALISGPGVAGNPAEKQYEKDFYANAADIILQSLNLNPNAPAYGPNSPLTLHTVFVERIDKNQRDYSGFRNYGQYHTLTVTPVLNWTQNLQFKLDVRRDWADGLQFVDSGGHRLNYQNGLTLGIVAKF</sequence>